<keyword evidence="3 5" id="KW-0518">Myosin</keyword>
<feature type="region of interest" description="Disordered" evidence="6">
    <location>
        <begin position="171"/>
        <end position="200"/>
    </location>
</feature>
<keyword evidence="1" id="KW-0547">Nucleotide-binding</keyword>
<dbReference type="PRINTS" id="PR00193">
    <property type="entry name" value="MYOSINHEAVY"/>
</dbReference>
<evidence type="ECO:0000256" key="3">
    <source>
        <dbReference type="ARBA" id="ARBA00023123"/>
    </source>
</evidence>
<feature type="non-terminal residue" evidence="8">
    <location>
        <position position="1"/>
    </location>
</feature>
<evidence type="ECO:0000256" key="4">
    <source>
        <dbReference type="ARBA" id="ARBA00023175"/>
    </source>
</evidence>
<dbReference type="PANTHER" id="PTHR46049:SF3">
    <property type="entry name" value="MYOSIN VIIA"/>
    <property type="match status" value="1"/>
</dbReference>
<feature type="domain" description="Myosin motor" evidence="7">
    <location>
        <begin position="1"/>
        <end position="252"/>
    </location>
</feature>
<dbReference type="GO" id="GO:0016459">
    <property type="term" value="C:myosin complex"/>
    <property type="evidence" value="ECO:0007669"/>
    <property type="project" value="UniProtKB-KW"/>
</dbReference>
<dbReference type="GO" id="GO:0005524">
    <property type="term" value="F:ATP binding"/>
    <property type="evidence" value="ECO:0007669"/>
    <property type="project" value="UniProtKB-KW"/>
</dbReference>
<feature type="compositionally biased region" description="Gly residues" evidence="6">
    <location>
        <begin position="171"/>
        <end position="182"/>
    </location>
</feature>
<evidence type="ECO:0000313" key="9">
    <source>
        <dbReference type="Proteomes" id="UP001174909"/>
    </source>
</evidence>
<sequence>AFGFIGILDIFGFENFEVNRYEQFNINFANEKLQEYFNKHIFSLEQHEYSKEGIDWADIEWVDNAECLDLIERKLGVLDLMDEESRFPKGTDKSLLEKLHGNHKDNPYYVKPKVNNAKFGIRHYAGEVFYDINGLLEKNRDTFRDDILKVLKDSRSDFVYDLFEHLTPGEASGGGGKAGKGMGRQHTVIKRGGRSSRKRATVSSQFKESLHSLMSTLGQANPYFIRCIKPNPDKAPNCFVPDMVLNQLKYSGKTIPNTLAMWEYTHTLFHLICKGSKGFAFF</sequence>
<dbReference type="Proteomes" id="UP001174909">
    <property type="component" value="Unassembled WGS sequence"/>
</dbReference>
<name>A0AA35QTA7_GEOBA</name>
<dbReference type="InterPro" id="IPR027417">
    <property type="entry name" value="P-loop_NTPase"/>
</dbReference>
<dbReference type="GO" id="GO:0003774">
    <property type="term" value="F:cytoskeletal motor activity"/>
    <property type="evidence" value="ECO:0007669"/>
    <property type="project" value="InterPro"/>
</dbReference>
<evidence type="ECO:0000259" key="7">
    <source>
        <dbReference type="PROSITE" id="PS51456"/>
    </source>
</evidence>
<comment type="similarity">
    <text evidence="5">Belongs to the TRAFAC class myosin-kinesin ATPase superfamily. Myosin family.</text>
</comment>
<accession>A0AA35QTA7</accession>
<feature type="compositionally biased region" description="Basic residues" evidence="6">
    <location>
        <begin position="187"/>
        <end position="200"/>
    </location>
</feature>
<feature type="region of interest" description="Actin-binding" evidence="5">
    <location>
        <begin position="210"/>
        <end position="232"/>
    </location>
</feature>
<dbReference type="AlphaFoldDB" id="A0AA35QTA7"/>
<dbReference type="InterPro" id="IPR051724">
    <property type="entry name" value="Actin_motor_Myosin"/>
</dbReference>
<evidence type="ECO:0000256" key="5">
    <source>
        <dbReference type="PROSITE-ProRule" id="PRU00782"/>
    </source>
</evidence>
<evidence type="ECO:0000256" key="1">
    <source>
        <dbReference type="ARBA" id="ARBA00022741"/>
    </source>
</evidence>
<dbReference type="SMART" id="SM00242">
    <property type="entry name" value="MYSc"/>
    <property type="match status" value="1"/>
</dbReference>
<organism evidence="8 9">
    <name type="scientific">Geodia barretti</name>
    <name type="common">Barrett's horny sponge</name>
    <dbReference type="NCBI Taxonomy" id="519541"/>
    <lineage>
        <taxon>Eukaryota</taxon>
        <taxon>Metazoa</taxon>
        <taxon>Porifera</taxon>
        <taxon>Demospongiae</taxon>
        <taxon>Heteroscleromorpha</taxon>
        <taxon>Tetractinellida</taxon>
        <taxon>Astrophorina</taxon>
        <taxon>Geodiidae</taxon>
        <taxon>Geodia</taxon>
    </lineage>
</organism>
<evidence type="ECO:0000256" key="2">
    <source>
        <dbReference type="ARBA" id="ARBA00022840"/>
    </source>
</evidence>
<dbReference type="InterPro" id="IPR001609">
    <property type="entry name" value="Myosin_head_motor_dom-like"/>
</dbReference>
<dbReference type="Gene3D" id="3.40.850.10">
    <property type="entry name" value="Kinesin motor domain"/>
    <property type="match status" value="1"/>
</dbReference>
<dbReference type="InterPro" id="IPR036961">
    <property type="entry name" value="Kinesin_motor_dom_sf"/>
</dbReference>
<comment type="caution">
    <text evidence="8">The sequence shown here is derived from an EMBL/GenBank/DDBJ whole genome shotgun (WGS) entry which is preliminary data.</text>
</comment>
<keyword evidence="2" id="KW-0067">ATP-binding</keyword>
<protein>
    <submittedName>
        <fullName evidence="8">Unconventional myosin-X</fullName>
    </submittedName>
</protein>
<proteinExistence type="inferred from homology"/>
<keyword evidence="9" id="KW-1185">Reference proteome</keyword>
<dbReference type="PROSITE" id="PS51456">
    <property type="entry name" value="MYOSIN_MOTOR"/>
    <property type="match status" value="1"/>
</dbReference>
<dbReference type="PANTHER" id="PTHR46049">
    <property type="entry name" value="AGAP003327-PA"/>
    <property type="match status" value="1"/>
</dbReference>
<gene>
    <name evidence="8" type="ORF">GBAR_LOCUS444</name>
</gene>
<evidence type="ECO:0000256" key="6">
    <source>
        <dbReference type="SAM" id="MobiDB-lite"/>
    </source>
</evidence>
<dbReference type="Pfam" id="PF00063">
    <property type="entry name" value="Myosin_head"/>
    <property type="match status" value="1"/>
</dbReference>
<dbReference type="SUPFAM" id="SSF52540">
    <property type="entry name" value="P-loop containing nucleoside triphosphate hydrolases"/>
    <property type="match status" value="1"/>
</dbReference>
<evidence type="ECO:0000313" key="8">
    <source>
        <dbReference type="EMBL" id="CAI7990249.1"/>
    </source>
</evidence>
<dbReference type="GO" id="GO:0003779">
    <property type="term" value="F:actin binding"/>
    <property type="evidence" value="ECO:0007669"/>
    <property type="project" value="UniProtKB-KW"/>
</dbReference>
<keyword evidence="5" id="KW-0009">Actin-binding</keyword>
<comment type="caution">
    <text evidence="5">Lacks conserved residue(s) required for the propagation of feature annotation.</text>
</comment>
<dbReference type="EMBL" id="CASHTH010000061">
    <property type="protein sequence ID" value="CAI7990249.1"/>
    <property type="molecule type" value="Genomic_DNA"/>
</dbReference>
<keyword evidence="4" id="KW-0505">Motor protein</keyword>
<reference evidence="8" key="1">
    <citation type="submission" date="2023-03" db="EMBL/GenBank/DDBJ databases">
        <authorList>
            <person name="Steffen K."/>
            <person name="Cardenas P."/>
        </authorList>
    </citation>
    <scope>NUCLEOTIDE SEQUENCE</scope>
</reference>
<dbReference type="Gene3D" id="1.20.58.530">
    <property type="match status" value="1"/>
</dbReference>